<sequence>MSHSFDPVPNDPQLQLLLSHSDRKGRKIELMKDNDTGNIVVMKTCSISATDEPARILERVKELSQLENESIVRCMEASLNPPAGEGALASITIVLDYSHLGNLDKYVNNLSHSRRTNAAQALLEGIDFLEEYQVFGSIKPSNVLFQKVVPPPAGEVTEASAGGRPDVPAELVLPQLRLDPWMALVAPATLCDFSAPELASQPRARPDSFSDRFAAGLILACIYGDMTSAELHRVLDKQPAWRLDYERRSTLIRARLAARSVRQEVLEGILELLAQEPTSRPSALSLLERWWGGGRRSTTPVHGPEAAPTLEQLAQSFGALPPSPDSPCVSLCAALDHLSGSPEMMPMAPRQGAAWVSILKAPVTAASPYVMERLGTALARMGVHLTNRTVLGHAHVAEALLALLKVPLTPENTVAMREILHAVAILGLDSPYTQSAFAKGRIEEPLMALLASPIFGADPALAEQLGAALGSLAQCPLLRDAIGHPQVATALVGVLRGPLYPRYVDTVRQCCRAVGALCVVHIRNQTIFRQAGVVGALIGLLLVEAASQVPALSLDEELARCLGNCCTENRSAQNDLLREGAVRALFALTRKLIESMRIRGTTAEAKCIEWVFWCCNRLAEGNTAAQRAFLEASATELMGAALHIPAVVTSPGAAEEICRLVSCLCGCTALEGLVAAVGPQKELFEGLTALLRAAGAQTVASLGEQLCVALEAMLTHCGPAALPQLGLTPNLCTNLAAFAKAHGLKPPPGDGLTRCGVRVHQMAPPLAAGQTLAERVHELACLLAAAQGGKEALKEAGLGAFLGESPPA</sequence>
<name>A0ABQ8UUW5_9EUKA</name>
<evidence type="ECO:0000313" key="3">
    <source>
        <dbReference type="Proteomes" id="UP001141327"/>
    </source>
</evidence>
<dbReference type="InterPro" id="IPR011989">
    <property type="entry name" value="ARM-like"/>
</dbReference>
<evidence type="ECO:0000259" key="1">
    <source>
        <dbReference type="PROSITE" id="PS50011"/>
    </source>
</evidence>
<dbReference type="Gene3D" id="1.10.510.10">
    <property type="entry name" value="Transferase(Phosphotransferase) domain 1"/>
    <property type="match status" value="1"/>
</dbReference>
<evidence type="ECO:0000313" key="2">
    <source>
        <dbReference type="EMBL" id="KAJ4462653.1"/>
    </source>
</evidence>
<keyword evidence="3" id="KW-1185">Reference proteome</keyword>
<dbReference type="InterPro" id="IPR011009">
    <property type="entry name" value="Kinase-like_dom_sf"/>
</dbReference>
<dbReference type="InterPro" id="IPR000719">
    <property type="entry name" value="Prot_kinase_dom"/>
</dbReference>
<dbReference type="PROSITE" id="PS50011">
    <property type="entry name" value="PROTEIN_KINASE_DOM"/>
    <property type="match status" value="1"/>
</dbReference>
<dbReference type="SUPFAM" id="SSF56112">
    <property type="entry name" value="Protein kinase-like (PK-like)"/>
    <property type="match status" value="1"/>
</dbReference>
<reference evidence="2" key="1">
    <citation type="journal article" date="2022" name="bioRxiv">
        <title>Genomics of Preaxostyla Flagellates Illuminates Evolutionary Transitions and the Path Towards Mitochondrial Loss.</title>
        <authorList>
            <person name="Novak L.V.F."/>
            <person name="Treitli S.C."/>
            <person name="Pyrih J."/>
            <person name="Halakuc P."/>
            <person name="Pipaliya S.V."/>
            <person name="Vacek V."/>
            <person name="Brzon O."/>
            <person name="Soukal P."/>
            <person name="Eme L."/>
            <person name="Dacks J.B."/>
            <person name="Karnkowska A."/>
            <person name="Elias M."/>
            <person name="Hampl V."/>
        </authorList>
    </citation>
    <scope>NUCLEOTIDE SEQUENCE</scope>
    <source>
        <strain evidence="2">RCP-MX</strain>
    </source>
</reference>
<accession>A0ABQ8UUW5</accession>
<gene>
    <name evidence="2" type="ORF">PAPYR_653</name>
</gene>
<dbReference type="SUPFAM" id="SSF48371">
    <property type="entry name" value="ARM repeat"/>
    <property type="match status" value="1"/>
</dbReference>
<dbReference type="Gene3D" id="1.25.10.10">
    <property type="entry name" value="Leucine-rich Repeat Variant"/>
    <property type="match status" value="1"/>
</dbReference>
<organism evidence="2 3">
    <name type="scientific">Paratrimastix pyriformis</name>
    <dbReference type="NCBI Taxonomy" id="342808"/>
    <lineage>
        <taxon>Eukaryota</taxon>
        <taxon>Metamonada</taxon>
        <taxon>Preaxostyla</taxon>
        <taxon>Paratrimastigidae</taxon>
        <taxon>Paratrimastix</taxon>
    </lineage>
</organism>
<protein>
    <recommendedName>
        <fullName evidence="1">Protein kinase domain-containing protein</fullName>
    </recommendedName>
</protein>
<dbReference type="Proteomes" id="UP001141327">
    <property type="component" value="Unassembled WGS sequence"/>
</dbReference>
<feature type="domain" description="Protein kinase" evidence="1">
    <location>
        <begin position="1"/>
        <end position="292"/>
    </location>
</feature>
<dbReference type="EMBL" id="JAPMOS010000002">
    <property type="protein sequence ID" value="KAJ4462653.1"/>
    <property type="molecule type" value="Genomic_DNA"/>
</dbReference>
<proteinExistence type="predicted"/>
<dbReference type="SMART" id="SM00220">
    <property type="entry name" value="S_TKc"/>
    <property type="match status" value="1"/>
</dbReference>
<dbReference type="InterPro" id="IPR016024">
    <property type="entry name" value="ARM-type_fold"/>
</dbReference>
<comment type="caution">
    <text evidence="2">The sequence shown here is derived from an EMBL/GenBank/DDBJ whole genome shotgun (WGS) entry which is preliminary data.</text>
</comment>